<dbReference type="InterPro" id="IPR052356">
    <property type="entry name" value="Thiol_S-MT"/>
</dbReference>
<dbReference type="PANTHER" id="PTHR45036:SF1">
    <property type="entry name" value="METHYLTRANSFERASE LIKE 7A"/>
    <property type="match status" value="1"/>
</dbReference>
<organism evidence="2 3">
    <name type="scientific">Candidatus Sulfobium mesophilum</name>
    <dbReference type="NCBI Taxonomy" id="2016548"/>
    <lineage>
        <taxon>Bacteria</taxon>
        <taxon>Pseudomonadati</taxon>
        <taxon>Nitrospirota</taxon>
        <taxon>Nitrospiria</taxon>
        <taxon>Nitrospirales</taxon>
        <taxon>Nitrospiraceae</taxon>
        <taxon>Candidatus Sulfobium</taxon>
    </lineage>
</organism>
<dbReference type="Pfam" id="PF13649">
    <property type="entry name" value="Methyltransf_25"/>
    <property type="match status" value="1"/>
</dbReference>
<evidence type="ECO:0000259" key="1">
    <source>
        <dbReference type="Pfam" id="PF13649"/>
    </source>
</evidence>
<dbReference type="AlphaFoldDB" id="A0A2U3QI64"/>
<dbReference type="EMBL" id="OUUY01000089">
    <property type="protein sequence ID" value="SPQ01093.1"/>
    <property type="molecule type" value="Genomic_DNA"/>
</dbReference>
<keyword evidence="3" id="KW-1185">Reference proteome</keyword>
<proteinExistence type="predicted"/>
<accession>A0A2U3QI64</accession>
<sequence length="233" mass="26769">MNRPAHPNGLLDVNREEEMDFSAPGVHEKNKANLNKYKLTAYVYDILDFPWELQYRHWRPGLVGDIRGEVMEAGVGTGRNLRYYSDDVNLTALDFSPSMLRRAMTRARGARCRVRFLCEDACRMVSVPTGHYDWVVATFLCCVIPTELQHLVVAEVSRILKPGGRFRLVEMIHSKNSAIRARQNLFAPFVRKVYGAGFDRETLRHVEESGDLQVTATRFLKHDVYLLIEGIRK</sequence>
<dbReference type="SUPFAM" id="SSF53335">
    <property type="entry name" value="S-adenosyl-L-methionine-dependent methyltransferases"/>
    <property type="match status" value="1"/>
</dbReference>
<dbReference type="OrthoDB" id="9772751at2"/>
<evidence type="ECO:0000313" key="2">
    <source>
        <dbReference type="EMBL" id="SPQ01093.1"/>
    </source>
</evidence>
<dbReference type="GO" id="GO:0008168">
    <property type="term" value="F:methyltransferase activity"/>
    <property type="evidence" value="ECO:0007669"/>
    <property type="project" value="UniProtKB-KW"/>
</dbReference>
<name>A0A2U3QI64_9BACT</name>
<reference evidence="3" key="1">
    <citation type="submission" date="2018-03" db="EMBL/GenBank/DDBJ databases">
        <authorList>
            <person name="Zecchin S."/>
        </authorList>
    </citation>
    <scope>NUCLEOTIDE SEQUENCE [LARGE SCALE GENOMIC DNA]</scope>
</reference>
<dbReference type="Gene3D" id="3.40.50.150">
    <property type="entry name" value="Vaccinia Virus protein VP39"/>
    <property type="match status" value="1"/>
</dbReference>
<feature type="domain" description="Methyltransferase" evidence="1">
    <location>
        <begin position="70"/>
        <end position="164"/>
    </location>
</feature>
<gene>
    <name evidence="2" type="ORF">NBG4_420017</name>
</gene>
<dbReference type="PANTHER" id="PTHR45036">
    <property type="entry name" value="METHYLTRANSFERASE LIKE 7B"/>
    <property type="match status" value="1"/>
</dbReference>
<dbReference type="InterPro" id="IPR041698">
    <property type="entry name" value="Methyltransf_25"/>
</dbReference>
<protein>
    <submittedName>
        <fullName evidence="2">Putative Methyltransferase, UbiE/COQ5 family protein</fullName>
    </submittedName>
</protein>
<dbReference type="Proteomes" id="UP000245125">
    <property type="component" value="Unassembled WGS sequence"/>
</dbReference>
<dbReference type="GO" id="GO:0032259">
    <property type="term" value="P:methylation"/>
    <property type="evidence" value="ECO:0007669"/>
    <property type="project" value="UniProtKB-KW"/>
</dbReference>
<keyword evidence="2" id="KW-0489">Methyltransferase</keyword>
<evidence type="ECO:0000313" key="3">
    <source>
        <dbReference type="Proteomes" id="UP000245125"/>
    </source>
</evidence>
<dbReference type="CDD" id="cd02440">
    <property type="entry name" value="AdoMet_MTases"/>
    <property type="match status" value="1"/>
</dbReference>
<keyword evidence="2" id="KW-0808">Transferase</keyword>
<dbReference type="InterPro" id="IPR029063">
    <property type="entry name" value="SAM-dependent_MTases_sf"/>
</dbReference>